<dbReference type="VEuPathDB" id="ToxoDB:LOC34622709"/>
<dbReference type="Pfam" id="PF01593">
    <property type="entry name" value="Amino_oxidase"/>
    <property type="match status" value="1"/>
</dbReference>
<proteinExistence type="predicted"/>
<protein>
    <recommendedName>
        <fullName evidence="2">Amine oxidase domain-containing protein</fullName>
    </recommendedName>
</protein>
<dbReference type="Proteomes" id="UP000095192">
    <property type="component" value="Unassembled WGS sequence"/>
</dbReference>
<dbReference type="GO" id="GO:0004729">
    <property type="term" value="F:oxygen-dependent protoporphyrinogen oxidase activity"/>
    <property type="evidence" value="ECO:0007669"/>
    <property type="project" value="TreeGrafter"/>
</dbReference>
<evidence type="ECO:0000256" key="1">
    <source>
        <dbReference type="SAM" id="MobiDB-lite"/>
    </source>
</evidence>
<dbReference type="InParanoid" id="A0A1D3CZU9"/>
<feature type="domain" description="Amine oxidase" evidence="2">
    <location>
        <begin position="249"/>
        <end position="470"/>
    </location>
</feature>
<dbReference type="SUPFAM" id="SSF51905">
    <property type="entry name" value="FAD/NAD(P)-binding domain"/>
    <property type="match status" value="1"/>
</dbReference>
<dbReference type="EMBL" id="JROU02001348">
    <property type="protein sequence ID" value="OEH76718.1"/>
    <property type="molecule type" value="Genomic_DNA"/>
</dbReference>
<dbReference type="PANTHER" id="PTHR42923:SF3">
    <property type="entry name" value="PROTOPORPHYRINOGEN OXIDASE"/>
    <property type="match status" value="1"/>
</dbReference>
<evidence type="ECO:0000313" key="4">
    <source>
        <dbReference type="Proteomes" id="UP000095192"/>
    </source>
</evidence>
<accession>A0A1D3CZU9</accession>
<gene>
    <name evidence="3" type="ORF">cyc_06573</name>
</gene>
<dbReference type="PANTHER" id="PTHR42923">
    <property type="entry name" value="PROTOPORPHYRINOGEN OXIDASE"/>
    <property type="match status" value="1"/>
</dbReference>
<evidence type="ECO:0000313" key="3">
    <source>
        <dbReference type="EMBL" id="OEH76718.1"/>
    </source>
</evidence>
<feature type="compositionally biased region" description="Basic and acidic residues" evidence="1">
    <location>
        <begin position="496"/>
        <end position="512"/>
    </location>
</feature>
<reference evidence="3 4" key="1">
    <citation type="journal article" date="2016" name="BMC Genomics">
        <title>Comparative genomics reveals Cyclospora cayetanensis possesses coccidia-like metabolism and invasion components but unique surface antigens.</title>
        <authorList>
            <person name="Liu S."/>
            <person name="Wang L."/>
            <person name="Zheng H."/>
            <person name="Xu Z."/>
            <person name="Roellig D.M."/>
            <person name="Li N."/>
            <person name="Frace M.A."/>
            <person name="Tang K."/>
            <person name="Arrowood M.J."/>
            <person name="Moss D.M."/>
            <person name="Zhang L."/>
            <person name="Feng Y."/>
            <person name="Xiao L."/>
        </authorList>
    </citation>
    <scope>NUCLEOTIDE SEQUENCE [LARGE SCALE GENOMIC DNA]</scope>
    <source>
        <strain evidence="3 4">CHN_HEN01</strain>
    </source>
</reference>
<feature type="region of interest" description="Disordered" evidence="1">
    <location>
        <begin position="477"/>
        <end position="512"/>
    </location>
</feature>
<evidence type="ECO:0000259" key="2">
    <source>
        <dbReference type="Pfam" id="PF01593"/>
    </source>
</evidence>
<dbReference type="Gene3D" id="3.50.50.60">
    <property type="entry name" value="FAD/NAD(P)-binding domain"/>
    <property type="match status" value="2"/>
</dbReference>
<organism evidence="3 4">
    <name type="scientific">Cyclospora cayetanensis</name>
    <dbReference type="NCBI Taxonomy" id="88456"/>
    <lineage>
        <taxon>Eukaryota</taxon>
        <taxon>Sar</taxon>
        <taxon>Alveolata</taxon>
        <taxon>Apicomplexa</taxon>
        <taxon>Conoidasida</taxon>
        <taxon>Coccidia</taxon>
        <taxon>Eucoccidiorida</taxon>
        <taxon>Eimeriorina</taxon>
        <taxon>Eimeriidae</taxon>
        <taxon>Cyclospora</taxon>
    </lineage>
</organism>
<feature type="region of interest" description="Disordered" evidence="1">
    <location>
        <begin position="720"/>
        <end position="748"/>
    </location>
</feature>
<dbReference type="AlphaFoldDB" id="A0A1D3CZU9"/>
<name>A0A1D3CZU9_9EIME</name>
<dbReference type="InterPro" id="IPR002937">
    <property type="entry name" value="Amino_oxidase"/>
</dbReference>
<comment type="caution">
    <text evidence="3">The sequence shown here is derived from an EMBL/GenBank/DDBJ whole genome shotgun (WGS) entry which is preliminary data.</text>
</comment>
<dbReference type="VEuPathDB" id="ToxoDB:cyc_06573"/>
<sequence>MKEKPPSPEICIVGGGLSGLAMAFHLQQQPELCHARIKIIETQPHLGGRYISTEPANAGVLHGRLDAPPSSQAGSIASQHGLWKDELPKGQQRELVPLLMKTLHDCSYMHSHVSLSPAALRPGRKAADGPPCKGGSQREGSTVGHEHADIPLEFGAGVPHLLAPGGAHVLRLMQHLLMPSQLLTARRQAGSLFSLARSSVHPARGAAWLTPLRRLKPRGPTLDAQPKCSPGLSRRHVLRALCAGVRESFLTPEKVASKQRRLGHAEAPNDMSVSAFAELHASKTLANAVLLPAFGSCSYAGDAEALSASAYFPRAWLLHSQYGSLLRGSWVERRLLRRSGGQGGHKSSGGIEAPVDADDRHIMPVEGCKAFPHGHEGLQRVASEGAGVFAPVGGMRQLVEALARHIRTPNASGPPISVVSSSRVVRIARSLVTGSAKPAAEVVCEDGSRHSADLVICAVHPYDLGIILRASKEAFDEPEDLEQPLGKSASTGGRQAESKEAHTSDINHTKEARRSTSVLAELLLSLPCASWVSVHAFAAYTSRRAASLGRGCLYPPTQPAAPLSFVSEHEASTAPPQRSVPVHDAQRDGEEQVAIPSNAVAEASAAVLTALQAAEEALTVAELQLPGNLFPHAQAEALSAAGLFDSSAAPWVSRAALLHAQASAEPQWPVLLRHPMEPRAAAQRGQLFYLLQRFEQLREEQWNGAPLLHAALGHVPPVRDSQVTLTPPESPAVEEQAPHSRQESPTPKSFAEARVLFHQLRLKAAPWLQVVGPAGSFCEWGAGARVKDAAILAHQVAQRFASFPNIRPETSDDFMARLNGGWLGVLSRESREGEFDGAKRSHPSKPQGRGAEVGVRP</sequence>
<dbReference type="Pfam" id="PF13450">
    <property type="entry name" value="NAD_binding_8"/>
    <property type="match status" value="1"/>
</dbReference>
<dbReference type="GO" id="GO:0005743">
    <property type="term" value="C:mitochondrial inner membrane"/>
    <property type="evidence" value="ECO:0007669"/>
    <property type="project" value="TreeGrafter"/>
</dbReference>
<keyword evidence="4" id="KW-1185">Reference proteome</keyword>
<feature type="region of interest" description="Disordered" evidence="1">
    <location>
        <begin position="121"/>
        <end position="143"/>
    </location>
</feature>
<dbReference type="InterPro" id="IPR050464">
    <property type="entry name" value="Zeta_carotene_desat/Oxidored"/>
</dbReference>
<dbReference type="InterPro" id="IPR036188">
    <property type="entry name" value="FAD/NAD-bd_sf"/>
</dbReference>
<feature type="region of interest" description="Disordered" evidence="1">
    <location>
        <begin position="832"/>
        <end position="857"/>
    </location>
</feature>
<dbReference type="GO" id="GO:0006783">
    <property type="term" value="P:heme biosynthetic process"/>
    <property type="evidence" value="ECO:0007669"/>
    <property type="project" value="TreeGrafter"/>
</dbReference>